<evidence type="ECO:0000256" key="9">
    <source>
        <dbReference type="PROSITE-ProRule" id="PRU00552"/>
    </source>
</evidence>
<evidence type="ECO:0000256" key="5">
    <source>
        <dbReference type="ARBA" id="ARBA00022840"/>
    </source>
</evidence>
<dbReference type="InterPro" id="IPR001650">
    <property type="entry name" value="Helicase_C-like"/>
</dbReference>
<feature type="short sequence motif" description="Q motif" evidence="9">
    <location>
        <begin position="10"/>
        <end position="38"/>
    </location>
</feature>
<keyword evidence="7" id="KW-0539">Nucleus</keyword>
<sequence>MGAGEEEKVESFKELGLCEELVEACNRVGWTTPSPIQAEAIPLALQGKDLIALANTGTGKTAAFALPILQSLLQVTPPQSTTAFFACVLSPTRELAVQIRDEFAGLGSGIGLRCALLAGGLDKVQQTIELAKRPHIVVATPGRLLDHLTNTKGFSLRTLKFLILDEADRLLDDDFESTLDQILQVIPRDRKTYLFSATMTRKVQKLQRACLRNPVKVEVASKYSTVDTLKQQFVLCPPKLKECGLLYLLMLKHHATTMVFTRTCDTTQLLALILRNLGLRAIPINGHMSQTQRLAALNKFKASICNILVCTDVASRGLDIPSVDTVINYDFPSNTKDYIHRVGRTARAGQSGLAISLVSQYELAFFSRVQEDMSGLHSSLECLYSLIRKNNALPSDYFRHFSEIEIPTFPADLLEVKLLLERVNEAKRIAQMEIKETRGRKKRATRDEEEGTDKYLGIKNRKKIKKLKR</sequence>
<dbReference type="InterPro" id="IPR011545">
    <property type="entry name" value="DEAD/DEAH_box_helicase_dom"/>
</dbReference>
<dbReference type="PROSITE" id="PS51192">
    <property type="entry name" value="HELICASE_ATP_BIND_1"/>
    <property type="match status" value="1"/>
</dbReference>
<reference evidence="15" key="2">
    <citation type="journal article" date="2023" name="Plants (Basel)">
        <title>Annotation of the Turnera subulata (Passifloraceae) Draft Genome Reveals the S-Locus Evolved after the Divergence of Turneroideae from Passifloroideae in a Stepwise Manner.</title>
        <authorList>
            <person name="Henning P.M."/>
            <person name="Roalson E.H."/>
            <person name="Mir W."/>
            <person name="McCubbin A.G."/>
            <person name="Shore J.S."/>
        </authorList>
    </citation>
    <scope>NUCLEOTIDE SEQUENCE</scope>
    <source>
        <strain evidence="15">F60SS</strain>
    </source>
</reference>
<feature type="domain" description="Helicase ATP-binding" evidence="12">
    <location>
        <begin position="41"/>
        <end position="217"/>
    </location>
</feature>
<keyword evidence="4 10" id="KW-0347">Helicase</keyword>
<keyword evidence="3 10" id="KW-0378">Hydrolase</keyword>
<dbReference type="PROSITE" id="PS00039">
    <property type="entry name" value="DEAD_ATP_HELICASE"/>
    <property type="match status" value="1"/>
</dbReference>
<dbReference type="Pfam" id="PF00270">
    <property type="entry name" value="DEAD"/>
    <property type="match status" value="1"/>
</dbReference>
<dbReference type="GO" id="GO:0003723">
    <property type="term" value="F:RNA binding"/>
    <property type="evidence" value="ECO:0007669"/>
    <property type="project" value="UniProtKB-KW"/>
</dbReference>
<dbReference type="GO" id="GO:0005829">
    <property type="term" value="C:cytosol"/>
    <property type="evidence" value="ECO:0007669"/>
    <property type="project" value="TreeGrafter"/>
</dbReference>
<evidence type="ECO:0000256" key="10">
    <source>
        <dbReference type="RuleBase" id="RU000492"/>
    </source>
</evidence>
<protein>
    <recommendedName>
        <fullName evidence="17">RNA helicase</fullName>
    </recommendedName>
</protein>
<feature type="region of interest" description="Disordered" evidence="11">
    <location>
        <begin position="436"/>
        <end position="455"/>
    </location>
</feature>
<evidence type="ECO:0000256" key="1">
    <source>
        <dbReference type="ARBA" id="ARBA00004123"/>
    </source>
</evidence>
<evidence type="ECO:0000313" key="16">
    <source>
        <dbReference type="Proteomes" id="UP001141552"/>
    </source>
</evidence>
<dbReference type="CDD" id="cd18787">
    <property type="entry name" value="SF2_C_DEAD"/>
    <property type="match status" value="1"/>
</dbReference>
<evidence type="ECO:0000259" key="13">
    <source>
        <dbReference type="PROSITE" id="PS51194"/>
    </source>
</evidence>
<evidence type="ECO:0000256" key="7">
    <source>
        <dbReference type="ARBA" id="ARBA00023242"/>
    </source>
</evidence>
<dbReference type="InterPro" id="IPR014014">
    <property type="entry name" value="RNA_helicase_DEAD_Q_motif"/>
</dbReference>
<dbReference type="PANTHER" id="PTHR47959">
    <property type="entry name" value="ATP-DEPENDENT RNA HELICASE RHLE-RELATED"/>
    <property type="match status" value="1"/>
</dbReference>
<dbReference type="SMART" id="SM00487">
    <property type="entry name" value="DEXDc"/>
    <property type="match status" value="1"/>
</dbReference>
<evidence type="ECO:0000259" key="12">
    <source>
        <dbReference type="PROSITE" id="PS51192"/>
    </source>
</evidence>
<dbReference type="InterPro" id="IPR027417">
    <property type="entry name" value="P-loop_NTPase"/>
</dbReference>
<dbReference type="InterPro" id="IPR050079">
    <property type="entry name" value="DEAD_box_RNA_helicase"/>
</dbReference>
<feature type="domain" description="DEAD-box RNA helicase Q" evidence="14">
    <location>
        <begin position="10"/>
        <end position="38"/>
    </location>
</feature>
<evidence type="ECO:0008006" key="17">
    <source>
        <dbReference type="Google" id="ProtNLM"/>
    </source>
</evidence>
<dbReference type="SMART" id="SM00490">
    <property type="entry name" value="HELICc"/>
    <property type="match status" value="1"/>
</dbReference>
<reference evidence="15" key="1">
    <citation type="submission" date="2022-02" db="EMBL/GenBank/DDBJ databases">
        <authorList>
            <person name="Henning P.M."/>
            <person name="McCubbin A.G."/>
            <person name="Shore J.S."/>
        </authorList>
    </citation>
    <scope>NUCLEOTIDE SEQUENCE</scope>
    <source>
        <strain evidence="15">F60SS</strain>
        <tissue evidence="15">Leaves</tissue>
    </source>
</reference>
<dbReference type="InterPro" id="IPR000629">
    <property type="entry name" value="RNA-helicase_DEAD-box_CS"/>
</dbReference>
<dbReference type="GO" id="GO:0005634">
    <property type="term" value="C:nucleus"/>
    <property type="evidence" value="ECO:0007669"/>
    <property type="project" value="UniProtKB-SubCell"/>
</dbReference>
<keyword evidence="16" id="KW-1185">Reference proteome</keyword>
<dbReference type="PANTHER" id="PTHR47959:SF24">
    <property type="entry name" value="ATP-DEPENDENT RNA HELICASE"/>
    <property type="match status" value="1"/>
</dbReference>
<dbReference type="OrthoDB" id="10261904at2759"/>
<comment type="subcellular location">
    <subcellularLocation>
        <location evidence="1">Nucleus</location>
    </subcellularLocation>
</comment>
<keyword evidence="6" id="KW-0694">RNA-binding</keyword>
<dbReference type="GO" id="GO:0005524">
    <property type="term" value="F:ATP binding"/>
    <property type="evidence" value="ECO:0007669"/>
    <property type="project" value="UniProtKB-KW"/>
</dbReference>
<dbReference type="InterPro" id="IPR044765">
    <property type="entry name" value="DDX47/Rrp3_DEADc"/>
</dbReference>
<dbReference type="Gene3D" id="3.40.50.300">
    <property type="entry name" value="P-loop containing nucleotide triphosphate hydrolases"/>
    <property type="match status" value="2"/>
</dbReference>
<accession>A0A9Q0F756</accession>
<evidence type="ECO:0000259" key="14">
    <source>
        <dbReference type="PROSITE" id="PS51195"/>
    </source>
</evidence>
<name>A0A9Q0F756_9ROSI</name>
<comment type="caution">
    <text evidence="15">The sequence shown here is derived from an EMBL/GenBank/DDBJ whole genome shotgun (WGS) entry which is preliminary data.</text>
</comment>
<dbReference type="Proteomes" id="UP001141552">
    <property type="component" value="Unassembled WGS sequence"/>
</dbReference>
<dbReference type="GO" id="GO:0003724">
    <property type="term" value="F:RNA helicase activity"/>
    <property type="evidence" value="ECO:0007669"/>
    <property type="project" value="InterPro"/>
</dbReference>
<evidence type="ECO:0000256" key="2">
    <source>
        <dbReference type="ARBA" id="ARBA00022741"/>
    </source>
</evidence>
<evidence type="ECO:0000256" key="3">
    <source>
        <dbReference type="ARBA" id="ARBA00022801"/>
    </source>
</evidence>
<proteinExistence type="inferred from homology"/>
<evidence type="ECO:0000313" key="15">
    <source>
        <dbReference type="EMBL" id="KAJ4825082.1"/>
    </source>
</evidence>
<dbReference type="Pfam" id="PF00271">
    <property type="entry name" value="Helicase_C"/>
    <property type="match status" value="1"/>
</dbReference>
<dbReference type="AlphaFoldDB" id="A0A9Q0F756"/>
<dbReference type="PROSITE" id="PS51195">
    <property type="entry name" value="Q_MOTIF"/>
    <property type="match status" value="1"/>
</dbReference>
<keyword evidence="2 10" id="KW-0547">Nucleotide-binding</keyword>
<comment type="similarity">
    <text evidence="8">Belongs to the DEAD box helicase family. DDX47/RRP3 subfamily.</text>
</comment>
<evidence type="ECO:0000256" key="6">
    <source>
        <dbReference type="ARBA" id="ARBA00022884"/>
    </source>
</evidence>
<feature type="domain" description="Helicase C-terminal" evidence="13">
    <location>
        <begin position="245"/>
        <end position="391"/>
    </location>
</feature>
<organism evidence="15 16">
    <name type="scientific">Turnera subulata</name>
    <dbReference type="NCBI Taxonomy" id="218843"/>
    <lineage>
        <taxon>Eukaryota</taxon>
        <taxon>Viridiplantae</taxon>
        <taxon>Streptophyta</taxon>
        <taxon>Embryophyta</taxon>
        <taxon>Tracheophyta</taxon>
        <taxon>Spermatophyta</taxon>
        <taxon>Magnoliopsida</taxon>
        <taxon>eudicotyledons</taxon>
        <taxon>Gunneridae</taxon>
        <taxon>Pentapetalae</taxon>
        <taxon>rosids</taxon>
        <taxon>fabids</taxon>
        <taxon>Malpighiales</taxon>
        <taxon>Passifloraceae</taxon>
        <taxon>Turnera</taxon>
    </lineage>
</organism>
<dbReference type="CDD" id="cd17954">
    <property type="entry name" value="DEADc_DDX47"/>
    <property type="match status" value="1"/>
</dbReference>
<evidence type="ECO:0000256" key="11">
    <source>
        <dbReference type="SAM" id="MobiDB-lite"/>
    </source>
</evidence>
<evidence type="ECO:0000256" key="4">
    <source>
        <dbReference type="ARBA" id="ARBA00022806"/>
    </source>
</evidence>
<evidence type="ECO:0000256" key="8">
    <source>
        <dbReference type="ARBA" id="ARBA00024350"/>
    </source>
</evidence>
<dbReference type="InterPro" id="IPR014001">
    <property type="entry name" value="Helicase_ATP-bd"/>
</dbReference>
<dbReference type="GO" id="GO:0016787">
    <property type="term" value="F:hydrolase activity"/>
    <property type="evidence" value="ECO:0007669"/>
    <property type="project" value="UniProtKB-KW"/>
</dbReference>
<dbReference type="SUPFAM" id="SSF52540">
    <property type="entry name" value="P-loop containing nucleoside triphosphate hydrolases"/>
    <property type="match status" value="1"/>
</dbReference>
<keyword evidence="5 10" id="KW-0067">ATP-binding</keyword>
<dbReference type="PROSITE" id="PS51194">
    <property type="entry name" value="HELICASE_CTER"/>
    <property type="match status" value="1"/>
</dbReference>
<dbReference type="EMBL" id="JAKUCV010007003">
    <property type="protein sequence ID" value="KAJ4825082.1"/>
    <property type="molecule type" value="Genomic_DNA"/>
</dbReference>
<gene>
    <name evidence="15" type="ORF">Tsubulata_035780</name>
</gene>